<dbReference type="Pfam" id="PF00746">
    <property type="entry name" value="Gram_pos_anchor"/>
    <property type="match status" value="1"/>
</dbReference>
<dbReference type="PANTHER" id="PTHR24273">
    <property type="entry name" value="FI04643P-RELATED"/>
    <property type="match status" value="1"/>
</dbReference>
<keyword evidence="3 7" id="KW-0732">Signal</keyword>
<reference evidence="10 11" key="1">
    <citation type="submission" date="2019-06" db="EMBL/GenBank/DDBJ databases">
        <title>Genome analyses of bacteria isolated from kimchi.</title>
        <authorList>
            <person name="Lee S."/>
            <person name="Ahn S."/>
            <person name="Roh S."/>
        </authorList>
    </citation>
    <scope>NUCLEOTIDE SEQUENCE [LARGE SCALE GENOMIC DNA]</scope>
    <source>
        <strain evidence="10 11">CBA3630</strain>
    </source>
</reference>
<feature type="chain" id="PRO_5022697198" evidence="7">
    <location>
        <begin position="38"/>
        <end position="904"/>
    </location>
</feature>
<evidence type="ECO:0000256" key="2">
    <source>
        <dbReference type="ARBA" id="ARBA00022525"/>
    </source>
</evidence>
<dbReference type="InterPro" id="IPR013783">
    <property type="entry name" value="Ig-like_fold"/>
</dbReference>
<keyword evidence="12" id="KW-1185">Reference proteome</keyword>
<feature type="domain" description="Gram-positive cocci surface proteins LPxTG" evidence="8">
    <location>
        <begin position="868"/>
        <end position="904"/>
    </location>
</feature>
<dbReference type="PROSITE" id="PS50847">
    <property type="entry name" value="GRAM_POS_ANCHORING"/>
    <property type="match status" value="1"/>
</dbReference>
<keyword evidence="6" id="KW-0812">Transmembrane</keyword>
<dbReference type="PANTHER" id="PTHR24273:SF32">
    <property type="entry name" value="HYALIN"/>
    <property type="match status" value="1"/>
</dbReference>
<evidence type="ECO:0000256" key="6">
    <source>
        <dbReference type="SAM" id="Phobius"/>
    </source>
</evidence>
<organism evidence="10 11">
    <name type="scientific">Leuconostoc pseudomesenteroides</name>
    <dbReference type="NCBI Taxonomy" id="33968"/>
    <lineage>
        <taxon>Bacteria</taxon>
        <taxon>Bacillati</taxon>
        <taxon>Bacillota</taxon>
        <taxon>Bacilli</taxon>
        <taxon>Lactobacillales</taxon>
        <taxon>Lactobacillaceae</taxon>
        <taxon>Leuconostoc</taxon>
    </lineage>
</organism>
<evidence type="ECO:0000259" key="8">
    <source>
        <dbReference type="PROSITE" id="PS50847"/>
    </source>
</evidence>
<protein>
    <submittedName>
        <fullName evidence="9">Bacterial Ig-like domain-containing protein</fullName>
    </submittedName>
    <submittedName>
        <fullName evidence="10">DUF5011 domain-containing protein</fullName>
    </submittedName>
</protein>
<keyword evidence="1" id="KW-0134">Cell wall</keyword>
<dbReference type="GeneID" id="64345089"/>
<keyword evidence="6" id="KW-0472">Membrane</keyword>
<dbReference type="Gene3D" id="2.60.40.10">
    <property type="entry name" value="Immunoglobulins"/>
    <property type="match status" value="5"/>
</dbReference>
<dbReference type="Proteomes" id="UP000321296">
    <property type="component" value="Chromosome"/>
</dbReference>
<dbReference type="NCBIfam" id="TIGR03715">
    <property type="entry name" value="KxYKxGKxW"/>
    <property type="match status" value="1"/>
</dbReference>
<dbReference type="EMBL" id="JARGDN010000004">
    <property type="protein sequence ID" value="MDG9733364.1"/>
    <property type="molecule type" value="Genomic_DNA"/>
</dbReference>
<dbReference type="Proteomes" id="UP001529201">
    <property type="component" value="Unassembled WGS sequence"/>
</dbReference>
<feature type="region of interest" description="Disordered" evidence="5">
    <location>
        <begin position="38"/>
        <end position="66"/>
    </location>
</feature>
<evidence type="ECO:0000313" key="11">
    <source>
        <dbReference type="Proteomes" id="UP000321296"/>
    </source>
</evidence>
<evidence type="ECO:0000256" key="5">
    <source>
        <dbReference type="SAM" id="MobiDB-lite"/>
    </source>
</evidence>
<keyword evidence="2" id="KW-0964">Secreted</keyword>
<evidence type="ECO:0000256" key="3">
    <source>
        <dbReference type="ARBA" id="ARBA00022729"/>
    </source>
</evidence>
<sequence>MLNNKKEHYKMYKSGKMWVYSSVVIATLLGGATTVSADTSSNATSNVSSASNASSTATQASTTTSLNSKTTNKAEINAKDTTLVAGPNTKWTAEDNFVSATDQTGKDVSFTNIAVEGSVDTNKAGQYAITYKFTDVDGTVVSKTIRVTVTASNTSTDSDNTSTSNKSDNLKVARTAKLSEDASSYTAVTVTSNSQSSESAPLDSTSAAYILNFSIKNTSTSGQIIPKGSTFTVTISPDQRVDWTKFLKFNYLNQDGKNFTFVDNNNGTGTITVNTDLTPGTYNFILNMYTQDPGYDWDQASGTHSTNPNVVAGSVSVAFNNTVSETHVFDQSVYVKPLPYNPTPNNVPGYAGSGNNNNTNINNSNYANESSPIEMGNSVTLRNPNDLNKNGSKYFSYIVNYQATIGGQGGAQLGITSDDSFDLDNYHLFYEDNGNYIDITNDSRVKWTVSDKSIFVDASAYLNDVGWGPLFLRAYVPESDINAVNNVKFRTGWFTNFKNTSMFQNVDAGSSLPYFRGQDKTVYATDSYSPLTDIYAFSGTTSLTDKITITNYDGYPQDGKNLKAGSYVISYSVVDGSGNIATFQRTITVLENKSGIDAKDSTLVAGPNTKWTAGDNFVSATDQAGNPVELKDIKVTGAPDPTKAGQYDVTYSYTDASGNTVSKTITVTVVDSKASIDAKDSTLVAGPNTKWTAGDNFVSATDQAGNSVELKDIKVTGAPDPTKAGQYDVTYSYTDASGNTVSKTITVTVVDSKASIDAKDSTLVAGPNTKWTAGDNFISATDQAGNPVELKDITVKGSVDTNKAGQYEITYSYTDASGNTVSKTIIVTVLAPSSDSGSNSSNSKTPDSPTVKVSYRVTKNNNSGNKQLPDTGENIDGLIGSLVSAIFAASLGILTIVSKKKNDN</sequence>
<evidence type="ECO:0000256" key="1">
    <source>
        <dbReference type="ARBA" id="ARBA00022512"/>
    </source>
</evidence>
<dbReference type="InterPro" id="IPR022038">
    <property type="entry name" value="Ig-like_bact"/>
</dbReference>
<dbReference type="EMBL" id="CP042383">
    <property type="protein sequence ID" value="QEA42715.1"/>
    <property type="molecule type" value="Genomic_DNA"/>
</dbReference>
<proteinExistence type="predicted"/>
<reference evidence="9 12" key="2">
    <citation type="submission" date="2023-02" db="EMBL/GenBank/DDBJ databases">
        <title>Antimicrobial susceptibility testing and tentative epidemiological cut-off values for Lactobacillaceae family species intended for ingestion.</title>
        <authorList>
            <person name="Noehr-Meldgaard K."/>
            <person name="Struve C."/>
            <person name="Ingmer H."/>
            <person name="Koza A."/>
            <person name="Al-Nakeeb K."/>
            <person name="Agersoe Y."/>
        </authorList>
    </citation>
    <scope>NUCLEOTIDE SEQUENCE [LARGE SCALE GENOMIC DNA]</scope>
    <source>
        <strain evidence="9 12">DSM 20193</strain>
    </source>
</reference>
<dbReference type="InterPro" id="IPR019931">
    <property type="entry name" value="LPXTG_anchor"/>
</dbReference>
<feature type="signal peptide" evidence="7">
    <location>
        <begin position="1"/>
        <end position="37"/>
    </location>
</feature>
<dbReference type="AlphaFoldDB" id="A0A5B8T4B9"/>
<gene>
    <name evidence="10" type="ORF">FGL85_09485</name>
    <name evidence="9" type="ORF">P1N92_04425</name>
</gene>
<accession>A0A5B8T4B9</accession>
<feature type="transmembrane region" description="Helical" evidence="6">
    <location>
        <begin position="877"/>
        <end position="897"/>
    </location>
</feature>
<dbReference type="KEGG" id="lpse:FGL85_09485"/>
<evidence type="ECO:0000313" key="10">
    <source>
        <dbReference type="EMBL" id="QEA42715.1"/>
    </source>
</evidence>
<evidence type="ECO:0000256" key="7">
    <source>
        <dbReference type="SAM" id="SignalP"/>
    </source>
</evidence>
<evidence type="ECO:0000256" key="4">
    <source>
        <dbReference type="ARBA" id="ARBA00023088"/>
    </source>
</evidence>
<keyword evidence="6" id="KW-1133">Transmembrane helix</keyword>
<name>A0A5B8T4B9_LEUPS</name>
<dbReference type="InterPro" id="IPR022263">
    <property type="entry name" value="KxYKxGKxW"/>
</dbReference>
<evidence type="ECO:0000313" key="12">
    <source>
        <dbReference type="Proteomes" id="UP001529201"/>
    </source>
</evidence>
<dbReference type="Pfam" id="PF07523">
    <property type="entry name" value="Big_3"/>
    <property type="match status" value="4"/>
</dbReference>
<dbReference type="RefSeq" id="WP_147651846.1">
    <property type="nucleotide sequence ID" value="NZ_CP042383.1"/>
</dbReference>
<keyword evidence="4" id="KW-0572">Peptidoglycan-anchor</keyword>
<evidence type="ECO:0000313" key="9">
    <source>
        <dbReference type="EMBL" id="MDG9733364.1"/>
    </source>
</evidence>
<dbReference type="Pfam" id="PF19258">
    <property type="entry name" value="KxYKxGKxW_sig"/>
    <property type="match status" value="1"/>
</dbReference>